<feature type="compositionally biased region" description="Basic and acidic residues" evidence="2">
    <location>
        <begin position="268"/>
        <end position="298"/>
    </location>
</feature>
<sequence>MGRLAEMQRKLLEQMMGPEAMGVANANLVWSDEKVCRNFLCGTCPHTLFTNTKMDLGACPKSHTERLKTEFLEAREKDPNNPIFHKCQMEYEANIFAFVDECDRRIRSAHRRLEKTPEENAKTTNLMREIAEIELAIQGGTEKIEQLGEQGKVDESMREMAAIEALKSEKADKERELQQLTDTSGASGHQKLRVCDVCGAYLSVLDSDRRLADHFGGKMHLGYHELRNMLGKFKEERDKRKMGPPSTLPSGAPAGGAPSGPGGPPVRGGERDFRERDRGYERHSSRYDDRRRDRERSRSPSRRRY</sequence>
<dbReference type="PANTHER" id="PTHR12375">
    <property type="entry name" value="RNA-BINDING PROTEIN LUC7-RELATED"/>
    <property type="match status" value="1"/>
</dbReference>
<dbReference type="GO" id="GO:0005685">
    <property type="term" value="C:U1 snRNP"/>
    <property type="evidence" value="ECO:0007669"/>
    <property type="project" value="InterPro"/>
</dbReference>
<name>A0AAW0GR47_9APHY</name>
<dbReference type="Pfam" id="PF03194">
    <property type="entry name" value="LUC7"/>
    <property type="match status" value="1"/>
</dbReference>
<feature type="compositionally biased region" description="Low complexity" evidence="2">
    <location>
        <begin position="243"/>
        <end position="252"/>
    </location>
</feature>
<protein>
    <submittedName>
        <fullName evidence="3">Uncharacterized protein</fullName>
    </submittedName>
</protein>
<reference evidence="3 4" key="1">
    <citation type="submission" date="2022-09" db="EMBL/GenBank/DDBJ databases">
        <authorList>
            <person name="Palmer J.M."/>
        </authorList>
    </citation>
    <scope>NUCLEOTIDE SEQUENCE [LARGE SCALE GENOMIC DNA]</scope>
    <source>
        <strain evidence="3 4">DSM 7382</strain>
    </source>
</reference>
<dbReference type="InterPro" id="IPR004882">
    <property type="entry name" value="Luc7-rel"/>
</dbReference>
<feature type="region of interest" description="Disordered" evidence="2">
    <location>
        <begin position="237"/>
        <end position="305"/>
    </location>
</feature>
<evidence type="ECO:0000313" key="4">
    <source>
        <dbReference type="Proteomes" id="UP001385951"/>
    </source>
</evidence>
<keyword evidence="4" id="KW-1185">Reference proteome</keyword>
<evidence type="ECO:0000313" key="3">
    <source>
        <dbReference type="EMBL" id="KAK7693529.1"/>
    </source>
</evidence>
<comment type="similarity">
    <text evidence="1">Belongs to the Luc7 family.</text>
</comment>
<dbReference type="GO" id="GO:0006376">
    <property type="term" value="P:mRNA splice site recognition"/>
    <property type="evidence" value="ECO:0007669"/>
    <property type="project" value="InterPro"/>
</dbReference>
<dbReference type="Proteomes" id="UP001385951">
    <property type="component" value="Unassembled WGS sequence"/>
</dbReference>
<proteinExistence type="inferred from homology"/>
<organism evidence="3 4">
    <name type="scientific">Cerrena zonata</name>
    <dbReference type="NCBI Taxonomy" id="2478898"/>
    <lineage>
        <taxon>Eukaryota</taxon>
        <taxon>Fungi</taxon>
        <taxon>Dikarya</taxon>
        <taxon>Basidiomycota</taxon>
        <taxon>Agaricomycotina</taxon>
        <taxon>Agaricomycetes</taxon>
        <taxon>Polyporales</taxon>
        <taxon>Cerrenaceae</taxon>
        <taxon>Cerrena</taxon>
    </lineage>
</organism>
<comment type="caution">
    <text evidence="3">The sequence shown here is derived from an EMBL/GenBank/DDBJ whole genome shotgun (WGS) entry which is preliminary data.</text>
</comment>
<accession>A0AAW0GR47</accession>
<evidence type="ECO:0000256" key="2">
    <source>
        <dbReference type="SAM" id="MobiDB-lite"/>
    </source>
</evidence>
<dbReference type="EMBL" id="JASBNA010000003">
    <property type="protein sequence ID" value="KAK7693529.1"/>
    <property type="molecule type" value="Genomic_DNA"/>
</dbReference>
<dbReference type="GO" id="GO:0003729">
    <property type="term" value="F:mRNA binding"/>
    <property type="evidence" value="ECO:0007669"/>
    <property type="project" value="InterPro"/>
</dbReference>
<dbReference type="AlphaFoldDB" id="A0AAW0GR47"/>
<gene>
    <name evidence="3" type="ORF">QCA50_003098</name>
</gene>
<evidence type="ECO:0000256" key="1">
    <source>
        <dbReference type="ARBA" id="ARBA00005655"/>
    </source>
</evidence>